<feature type="transmembrane region" description="Helical" evidence="5">
    <location>
        <begin position="41"/>
        <end position="60"/>
    </location>
</feature>
<evidence type="ECO:0000256" key="1">
    <source>
        <dbReference type="ARBA" id="ARBA00004141"/>
    </source>
</evidence>
<dbReference type="EMBL" id="VSSQ01001290">
    <property type="protein sequence ID" value="MPM07012.1"/>
    <property type="molecule type" value="Genomic_DNA"/>
</dbReference>
<dbReference type="Pfam" id="PF04140">
    <property type="entry name" value="ICMT"/>
    <property type="match status" value="1"/>
</dbReference>
<name>A0A644WT87_9ZZZZ</name>
<keyword evidence="2 5" id="KW-0812">Transmembrane</keyword>
<dbReference type="Gene3D" id="1.20.120.1630">
    <property type="match status" value="1"/>
</dbReference>
<evidence type="ECO:0000313" key="6">
    <source>
        <dbReference type="EMBL" id="MPM07012.1"/>
    </source>
</evidence>
<protein>
    <recommendedName>
        <fullName evidence="7">Steroid 5-alpha reductase C-terminal domain-containing protein</fullName>
    </recommendedName>
</protein>
<proteinExistence type="predicted"/>
<dbReference type="AlphaFoldDB" id="A0A644WT87"/>
<sequence length="164" mass="19413">MMAFILFILFIILLRVGELILSRRNEVWLLQNGAIEYGQKHYPYIVALHVLFIVSLIIEYSITQTAYFNLSFLLFYLLLLLCKAWVILTLGKFWNTKIYHIQNFPLIKKGMYMYIKHPNYLIVTAEIAIIPLVFHLYYTAVAFTVLNAIMLYIRIKEENKVLKI</sequence>
<keyword evidence="3 5" id="KW-1133">Transmembrane helix</keyword>
<comment type="subcellular location">
    <subcellularLocation>
        <location evidence="1">Membrane</location>
        <topology evidence="1">Multi-pass membrane protein</topology>
    </subcellularLocation>
</comment>
<dbReference type="InterPro" id="IPR007269">
    <property type="entry name" value="ICMT_MeTrfase"/>
</dbReference>
<evidence type="ECO:0000256" key="2">
    <source>
        <dbReference type="ARBA" id="ARBA00022692"/>
    </source>
</evidence>
<evidence type="ECO:0000256" key="3">
    <source>
        <dbReference type="ARBA" id="ARBA00022989"/>
    </source>
</evidence>
<keyword evidence="4 5" id="KW-0472">Membrane</keyword>
<accession>A0A644WT87</accession>
<reference evidence="6" key="1">
    <citation type="submission" date="2019-08" db="EMBL/GenBank/DDBJ databases">
        <authorList>
            <person name="Kucharzyk K."/>
            <person name="Murdoch R.W."/>
            <person name="Higgins S."/>
            <person name="Loffler F."/>
        </authorList>
    </citation>
    <scope>NUCLEOTIDE SEQUENCE</scope>
</reference>
<dbReference type="GO" id="GO:0004671">
    <property type="term" value="F:protein C-terminal S-isoprenylcysteine carboxyl O-methyltransferase activity"/>
    <property type="evidence" value="ECO:0007669"/>
    <property type="project" value="InterPro"/>
</dbReference>
<evidence type="ECO:0000256" key="4">
    <source>
        <dbReference type="ARBA" id="ARBA00023136"/>
    </source>
</evidence>
<feature type="transmembrane region" description="Helical" evidence="5">
    <location>
        <begin position="120"/>
        <end position="153"/>
    </location>
</feature>
<comment type="caution">
    <text evidence="6">The sequence shown here is derived from an EMBL/GenBank/DDBJ whole genome shotgun (WGS) entry which is preliminary data.</text>
</comment>
<feature type="transmembrane region" description="Helical" evidence="5">
    <location>
        <begin position="67"/>
        <end position="88"/>
    </location>
</feature>
<gene>
    <name evidence="6" type="ORF">SDC9_53316</name>
</gene>
<dbReference type="GO" id="GO:0016020">
    <property type="term" value="C:membrane"/>
    <property type="evidence" value="ECO:0007669"/>
    <property type="project" value="UniProtKB-SubCell"/>
</dbReference>
<organism evidence="6">
    <name type="scientific">bioreactor metagenome</name>
    <dbReference type="NCBI Taxonomy" id="1076179"/>
    <lineage>
        <taxon>unclassified sequences</taxon>
        <taxon>metagenomes</taxon>
        <taxon>ecological metagenomes</taxon>
    </lineage>
</organism>
<evidence type="ECO:0008006" key="7">
    <source>
        <dbReference type="Google" id="ProtNLM"/>
    </source>
</evidence>
<evidence type="ECO:0000256" key="5">
    <source>
        <dbReference type="SAM" id="Phobius"/>
    </source>
</evidence>